<evidence type="ECO:0000313" key="2">
    <source>
        <dbReference type="EMBL" id="KKU31422.1"/>
    </source>
</evidence>
<dbReference type="AlphaFoldDB" id="A0A0G1PFH3"/>
<keyword evidence="1" id="KW-0812">Transmembrane</keyword>
<reference evidence="2 3" key="1">
    <citation type="journal article" date="2015" name="Nature">
        <title>rRNA introns, odd ribosomes, and small enigmatic genomes across a large radiation of phyla.</title>
        <authorList>
            <person name="Brown C.T."/>
            <person name="Hug L.A."/>
            <person name="Thomas B.C."/>
            <person name="Sharon I."/>
            <person name="Castelle C.J."/>
            <person name="Singh A."/>
            <person name="Wilkins M.J."/>
            <person name="Williams K.H."/>
            <person name="Banfield J.F."/>
        </authorList>
    </citation>
    <scope>NUCLEOTIDE SEQUENCE [LARGE SCALE GENOMIC DNA]</scope>
</reference>
<evidence type="ECO:0008006" key="4">
    <source>
        <dbReference type="Google" id="ProtNLM"/>
    </source>
</evidence>
<comment type="caution">
    <text evidence="2">The sequence shown here is derived from an EMBL/GenBank/DDBJ whole genome shotgun (WGS) entry which is preliminary data.</text>
</comment>
<protein>
    <recommendedName>
        <fullName evidence="4">Lycopene cyclase domain-containing protein</fullName>
    </recommendedName>
</protein>
<sequence length="191" mass="20929">MSLAGLILSPAILLVSLGSVQVAGGSVVGIGIEDFLFSFSFFGIAAVIYQAILGKHMKPWKGKKSIFIHPVAHWFLHLIIVLAVWIILSLSFVILLSLSSPHAFAMGGLLIGTYVIAHRHDLFFNAIISGVMVMILLFVLEQIFFFRLSGGEAAVTETILSSVSTEELVWSWVVGFAIGPLYEYLRHQKLV</sequence>
<name>A0A0G1PFH3_9BACT</name>
<gene>
    <name evidence="2" type="ORF">UX45_C0028G0003</name>
</gene>
<evidence type="ECO:0000256" key="1">
    <source>
        <dbReference type="SAM" id="Phobius"/>
    </source>
</evidence>
<proteinExistence type="predicted"/>
<feature type="transmembrane region" description="Helical" evidence="1">
    <location>
        <begin position="101"/>
        <end position="117"/>
    </location>
</feature>
<accession>A0A0G1PFH3</accession>
<feature type="transmembrane region" description="Helical" evidence="1">
    <location>
        <begin position="74"/>
        <end position="95"/>
    </location>
</feature>
<evidence type="ECO:0000313" key="3">
    <source>
        <dbReference type="Proteomes" id="UP000034705"/>
    </source>
</evidence>
<keyword evidence="1" id="KW-0472">Membrane</keyword>
<feature type="transmembrane region" description="Helical" evidence="1">
    <location>
        <begin position="35"/>
        <end position="53"/>
    </location>
</feature>
<dbReference type="Proteomes" id="UP000034705">
    <property type="component" value="Unassembled WGS sequence"/>
</dbReference>
<feature type="transmembrane region" description="Helical" evidence="1">
    <location>
        <begin position="124"/>
        <end position="148"/>
    </location>
</feature>
<feature type="transmembrane region" description="Helical" evidence="1">
    <location>
        <begin position="168"/>
        <end position="185"/>
    </location>
</feature>
<keyword evidence="1" id="KW-1133">Transmembrane helix</keyword>
<organism evidence="2 3">
    <name type="scientific">Candidatus Uhrbacteria bacterium GW2011_GWF2_46_218</name>
    <dbReference type="NCBI Taxonomy" id="1619001"/>
    <lineage>
        <taxon>Bacteria</taxon>
        <taxon>Candidatus Uhriibacteriota</taxon>
    </lineage>
</organism>
<dbReference type="EMBL" id="LCMG01000028">
    <property type="protein sequence ID" value="KKU31422.1"/>
    <property type="molecule type" value="Genomic_DNA"/>
</dbReference>